<evidence type="ECO:0000256" key="1">
    <source>
        <dbReference type="SAM" id="MobiDB-lite"/>
    </source>
</evidence>
<dbReference type="AlphaFoldDB" id="A0AAE0DIX5"/>
<feature type="compositionally biased region" description="Basic and acidic residues" evidence="1">
    <location>
        <begin position="127"/>
        <end position="143"/>
    </location>
</feature>
<evidence type="ECO:0000313" key="3">
    <source>
        <dbReference type="Proteomes" id="UP001276659"/>
    </source>
</evidence>
<name>A0AAE0DIX5_9LECA</name>
<evidence type="ECO:0008006" key="4">
    <source>
        <dbReference type="Google" id="ProtNLM"/>
    </source>
</evidence>
<gene>
    <name evidence="2" type="ORF">OEA41_005166</name>
</gene>
<accession>A0AAE0DIX5</accession>
<dbReference type="InterPro" id="IPR036638">
    <property type="entry name" value="HLH_DNA-bd_sf"/>
</dbReference>
<dbReference type="GO" id="GO:0046983">
    <property type="term" value="F:protein dimerization activity"/>
    <property type="evidence" value="ECO:0007669"/>
    <property type="project" value="InterPro"/>
</dbReference>
<dbReference type="EMBL" id="JASNWA010000010">
    <property type="protein sequence ID" value="KAK3168718.1"/>
    <property type="molecule type" value="Genomic_DNA"/>
</dbReference>
<feature type="compositionally biased region" description="Polar residues" evidence="1">
    <location>
        <begin position="82"/>
        <end position="94"/>
    </location>
</feature>
<evidence type="ECO:0000313" key="2">
    <source>
        <dbReference type="EMBL" id="KAK3168718.1"/>
    </source>
</evidence>
<proteinExistence type="predicted"/>
<keyword evidence="3" id="KW-1185">Reference proteome</keyword>
<dbReference type="Proteomes" id="UP001276659">
    <property type="component" value="Unassembled WGS sequence"/>
</dbReference>
<dbReference type="Gene3D" id="4.10.280.10">
    <property type="entry name" value="Helix-loop-helix DNA-binding domain"/>
    <property type="match status" value="1"/>
</dbReference>
<comment type="caution">
    <text evidence="2">The sequence shown here is derived from an EMBL/GenBank/DDBJ whole genome shotgun (WGS) entry which is preliminary data.</text>
</comment>
<organism evidence="2 3">
    <name type="scientific">Lepraria neglecta</name>
    <dbReference type="NCBI Taxonomy" id="209136"/>
    <lineage>
        <taxon>Eukaryota</taxon>
        <taxon>Fungi</taxon>
        <taxon>Dikarya</taxon>
        <taxon>Ascomycota</taxon>
        <taxon>Pezizomycotina</taxon>
        <taxon>Lecanoromycetes</taxon>
        <taxon>OSLEUM clade</taxon>
        <taxon>Lecanoromycetidae</taxon>
        <taxon>Lecanorales</taxon>
        <taxon>Lecanorineae</taxon>
        <taxon>Stereocaulaceae</taxon>
        <taxon>Lepraria</taxon>
    </lineage>
</organism>
<feature type="region of interest" description="Disordered" evidence="1">
    <location>
        <begin position="66"/>
        <end position="143"/>
    </location>
</feature>
<reference evidence="2" key="1">
    <citation type="submission" date="2022-11" db="EMBL/GenBank/DDBJ databases">
        <title>Chromosomal genome sequence assembly and mating type (MAT) locus characterization of the leprose asexual lichenized fungus Lepraria neglecta (Nyl.) Erichsen.</title>
        <authorList>
            <person name="Allen J.L."/>
            <person name="Pfeffer B."/>
        </authorList>
    </citation>
    <scope>NUCLEOTIDE SEQUENCE</scope>
    <source>
        <strain evidence="2">Allen 5258</strain>
    </source>
</reference>
<sequence>MTSQGYCSSTEELFPEYNMFPAPENMLTANHYAYPELTTFQTSYGVSITGVELQEAQPIIETQPALQSNPQSHHLHHLQQQVTIPTNSPGTNACQPIPSKSKKSGKSQSSNSSRPQGVRKARTLLSADDKKYNHKEGEARRRNRRAEALERFKEFVPESFKDGTTKQNSEAKIFDSGANWLEWIKKDNDRLQDRIDRCLAELRNARPQGYPQRAPVAMMLI</sequence>
<dbReference type="SUPFAM" id="SSF47459">
    <property type="entry name" value="HLH, helix-loop-helix DNA-binding domain"/>
    <property type="match status" value="1"/>
</dbReference>
<protein>
    <recommendedName>
        <fullName evidence="4">BHLH domain-containing protein</fullName>
    </recommendedName>
</protein>